<dbReference type="Pfam" id="PF02311">
    <property type="entry name" value="AraC_binding"/>
    <property type="match status" value="1"/>
</dbReference>
<dbReference type="PANTHER" id="PTHR46796">
    <property type="entry name" value="HTH-TYPE TRANSCRIPTIONAL ACTIVATOR RHAS-RELATED"/>
    <property type="match status" value="1"/>
</dbReference>
<accession>A0AA41U8V6</accession>
<dbReference type="InterPro" id="IPR037923">
    <property type="entry name" value="HTH-like"/>
</dbReference>
<evidence type="ECO:0000259" key="6">
    <source>
        <dbReference type="PROSITE" id="PS01124"/>
    </source>
</evidence>
<evidence type="ECO:0000313" key="7">
    <source>
        <dbReference type="EMBL" id="MCF4123136.1"/>
    </source>
</evidence>
<keyword evidence="1" id="KW-0805">Transcription regulation</keyword>
<dbReference type="Gene3D" id="2.60.120.280">
    <property type="entry name" value="Regulatory protein AraC"/>
    <property type="match status" value="1"/>
</dbReference>
<evidence type="ECO:0000256" key="2">
    <source>
        <dbReference type="ARBA" id="ARBA00023125"/>
    </source>
</evidence>
<dbReference type="Gene3D" id="1.10.10.60">
    <property type="entry name" value="Homeodomain-like"/>
    <property type="match status" value="2"/>
</dbReference>
<dbReference type="GO" id="GO:0043565">
    <property type="term" value="F:sequence-specific DNA binding"/>
    <property type="evidence" value="ECO:0007669"/>
    <property type="project" value="InterPro"/>
</dbReference>
<keyword evidence="2" id="KW-0238">DNA-binding</keyword>
<dbReference type="InterPro" id="IPR018062">
    <property type="entry name" value="HTH_AraC-typ_CS"/>
</dbReference>
<reference evidence="7" key="1">
    <citation type="submission" date="2022-01" db="EMBL/GenBank/DDBJ databases">
        <title>Antribacter sp. nov., isolated from Guizhou of China.</title>
        <authorList>
            <person name="Chengliang C."/>
            <person name="Ya Z."/>
        </authorList>
    </citation>
    <scope>NUCLEOTIDE SEQUENCE</scope>
    <source>
        <strain evidence="7">KLBMP 9083</strain>
    </source>
</reference>
<evidence type="ECO:0000256" key="4">
    <source>
        <dbReference type="ARBA" id="ARBA00023163"/>
    </source>
</evidence>
<dbReference type="PANTHER" id="PTHR46796:SF7">
    <property type="entry name" value="ARAC FAMILY TRANSCRIPTIONAL REGULATOR"/>
    <property type="match status" value="1"/>
</dbReference>
<protein>
    <submittedName>
        <fullName evidence="7">AraC family transcriptional regulator</fullName>
    </submittedName>
</protein>
<dbReference type="GO" id="GO:0003700">
    <property type="term" value="F:DNA-binding transcription factor activity"/>
    <property type="evidence" value="ECO:0007669"/>
    <property type="project" value="InterPro"/>
</dbReference>
<keyword evidence="8" id="KW-1185">Reference proteome</keyword>
<dbReference type="RefSeq" id="WP_236090946.1">
    <property type="nucleotide sequence ID" value="NZ_JAKGSG010000054.1"/>
</dbReference>
<dbReference type="CDD" id="cd06986">
    <property type="entry name" value="cupin_MmsR-like_N"/>
    <property type="match status" value="1"/>
</dbReference>
<dbReference type="Pfam" id="PF12833">
    <property type="entry name" value="HTH_18"/>
    <property type="match status" value="1"/>
</dbReference>
<dbReference type="SMART" id="SM00342">
    <property type="entry name" value="HTH_ARAC"/>
    <property type="match status" value="1"/>
</dbReference>
<evidence type="ECO:0000256" key="3">
    <source>
        <dbReference type="ARBA" id="ARBA00023159"/>
    </source>
</evidence>
<keyword evidence="3" id="KW-0010">Activator</keyword>
<organism evidence="7 8">
    <name type="scientific">Antribacter soli</name>
    <dbReference type="NCBI Taxonomy" id="2910976"/>
    <lineage>
        <taxon>Bacteria</taxon>
        <taxon>Bacillati</taxon>
        <taxon>Actinomycetota</taxon>
        <taxon>Actinomycetes</taxon>
        <taxon>Micrococcales</taxon>
        <taxon>Promicromonosporaceae</taxon>
        <taxon>Antribacter</taxon>
    </lineage>
</organism>
<sequence>MSDPAKNMDESTIPSSEVPATSRIRDGFPGQRMRVLPRPLVADARRRPATSQVLVTDVGFFPRASQHGRSRPQGAPQNIVMVCVAGRGSCSLRSGVHHVRAGEALVIPAGEPHTYEADPGDPWTIWWMHIIGHAVPALFATMAATVQRPVVRLGDPPRVVALMDTVLRRMERDETMSSLVAASGAAWHALALIGADQRTGSAEGTDPVESTLEFLRANVSERISVPELAGMAGFSQSHFAALFRRATGFGVLEYQTRLRMAAARELLDTTDRTVGSIGQQVGYPDPLYFSRQFRRIHSMSPSEYRAQVHG</sequence>
<dbReference type="SUPFAM" id="SSF51215">
    <property type="entry name" value="Regulatory protein AraC"/>
    <property type="match status" value="1"/>
</dbReference>
<dbReference type="InterPro" id="IPR050204">
    <property type="entry name" value="AraC_XylS_family_regulators"/>
</dbReference>
<dbReference type="InterPro" id="IPR020449">
    <property type="entry name" value="Tscrpt_reg_AraC-type_HTH"/>
</dbReference>
<feature type="domain" description="HTH araC/xylS-type" evidence="6">
    <location>
        <begin position="209"/>
        <end position="307"/>
    </location>
</feature>
<dbReference type="PROSITE" id="PS01124">
    <property type="entry name" value="HTH_ARAC_FAMILY_2"/>
    <property type="match status" value="1"/>
</dbReference>
<comment type="caution">
    <text evidence="7">The sequence shown here is derived from an EMBL/GenBank/DDBJ whole genome shotgun (WGS) entry which is preliminary data.</text>
</comment>
<name>A0AA41U8V6_9MICO</name>
<feature type="compositionally biased region" description="Polar residues" evidence="5">
    <location>
        <begin position="10"/>
        <end position="19"/>
    </location>
</feature>
<dbReference type="PROSITE" id="PS00041">
    <property type="entry name" value="HTH_ARAC_FAMILY_1"/>
    <property type="match status" value="1"/>
</dbReference>
<dbReference type="InterPro" id="IPR018060">
    <property type="entry name" value="HTH_AraC"/>
</dbReference>
<evidence type="ECO:0000313" key="8">
    <source>
        <dbReference type="Proteomes" id="UP001165405"/>
    </source>
</evidence>
<dbReference type="AlphaFoldDB" id="A0AA41U8V6"/>
<feature type="region of interest" description="Disordered" evidence="5">
    <location>
        <begin position="1"/>
        <end position="29"/>
    </location>
</feature>
<dbReference type="InterPro" id="IPR009057">
    <property type="entry name" value="Homeodomain-like_sf"/>
</dbReference>
<dbReference type="SUPFAM" id="SSF46689">
    <property type="entry name" value="Homeodomain-like"/>
    <property type="match status" value="2"/>
</dbReference>
<evidence type="ECO:0000256" key="5">
    <source>
        <dbReference type="SAM" id="MobiDB-lite"/>
    </source>
</evidence>
<dbReference type="Proteomes" id="UP001165405">
    <property type="component" value="Unassembled WGS sequence"/>
</dbReference>
<gene>
    <name evidence="7" type="ORF">L1785_19370</name>
</gene>
<dbReference type="InterPro" id="IPR003313">
    <property type="entry name" value="AraC-bd"/>
</dbReference>
<keyword evidence="4" id="KW-0804">Transcription</keyword>
<evidence type="ECO:0000256" key="1">
    <source>
        <dbReference type="ARBA" id="ARBA00023015"/>
    </source>
</evidence>
<dbReference type="PRINTS" id="PR00032">
    <property type="entry name" value="HTHARAC"/>
</dbReference>
<dbReference type="EMBL" id="JAKGSG010000054">
    <property type="protein sequence ID" value="MCF4123136.1"/>
    <property type="molecule type" value="Genomic_DNA"/>
</dbReference>
<proteinExistence type="predicted"/>